<name>A0A8J7M673_9RHOB</name>
<comment type="pathway">
    <text evidence="11">Bacterial outer membrane biogenesis; LPS lipid A biosynthesis.</text>
</comment>
<evidence type="ECO:0000256" key="8">
    <source>
        <dbReference type="ARBA" id="ARBA00022679"/>
    </source>
</evidence>
<keyword evidence="7 11" id="KW-0328">Glycosyltransferase</keyword>
<evidence type="ECO:0000256" key="10">
    <source>
        <dbReference type="ARBA" id="ARBA00048975"/>
    </source>
</evidence>
<comment type="function">
    <text evidence="1 11">Condensation of UDP-2,3-diacylglucosamine and 2,3-diacylglucosamine-1-phosphate to form lipid A disaccharide, a precursor of lipid A, a phosphorylated glycolipid that anchors the lipopolysaccharide to the outer membrane of the cell.</text>
</comment>
<accession>A0A8J7M673</accession>
<comment type="caution">
    <text evidence="12">The sequence shown here is derived from an EMBL/GenBank/DDBJ whole genome shotgun (WGS) entry which is preliminary data.</text>
</comment>
<dbReference type="PANTHER" id="PTHR30372">
    <property type="entry name" value="LIPID-A-DISACCHARIDE SYNTHASE"/>
    <property type="match status" value="1"/>
</dbReference>
<sequence>MSGPLVYLVTGEPSGDRLGAALMHALKAQRPDVRFAGIGGREMQAAGLVSLFDISELSVMGITEVLPRLPSILRRLREVTDDVLARRPDVLVTVDSPSFSLRVAKRVRAANPAIPTVHYVAPSVWAWRPGRAAKMARHVDHVLALLPFEPPYMEAAGMTCDFVGHPIAERAPVTAADLAAFRQRHGIAADAPLLLVAPGSRRGEVSRLMPLFVDSVRLLVPAHPGLRIVVPVAETVATEVTAGFGDLAPVFVTPEMGEAEKRAAFAAADAALVASGTVTLEMAAGGTPHVAAYKAAPLTAMIVRRLLRIETANLVNLASGTRAVPEFYQEAATPEALAAAVSPLLSDTPERAAQLAAADAALSALGRGAEAPSIRAARSVLRVLDRAAQGSG</sequence>
<dbReference type="Gene3D" id="3.40.50.2000">
    <property type="entry name" value="Glycogen Phosphorylase B"/>
    <property type="match status" value="1"/>
</dbReference>
<dbReference type="AlphaFoldDB" id="A0A8J7M673"/>
<dbReference type="EC" id="2.4.1.182" evidence="3 11"/>
<dbReference type="EMBL" id="JAEHHL010000002">
    <property type="protein sequence ID" value="MBK0398823.1"/>
    <property type="molecule type" value="Genomic_DNA"/>
</dbReference>
<evidence type="ECO:0000313" key="12">
    <source>
        <dbReference type="EMBL" id="MBK0398823.1"/>
    </source>
</evidence>
<gene>
    <name evidence="11 12" type="primary">lpxB</name>
    <name evidence="12" type="ORF">H0I76_06455</name>
</gene>
<dbReference type="GO" id="GO:0008915">
    <property type="term" value="F:lipid-A-disaccharide synthase activity"/>
    <property type="evidence" value="ECO:0007669"/>
    <property type="project" value="UniProtKB-UniRule"/>
</dbReference>
<dbReference type="RefSeq" id="WP_200608473.1">
    <property type="nucleotide sequence ID" value="NZ_JAEHHL010000002.1"/>
</dbReference>
<dbReference type="UniPathway" id="UPA00973"/>
<evidence type="ECO:0000313" key="13">
    <source>
        <dbReference type="Proteomes" id="UP000655420"/>
    </source>
</evidence>
<evidence type="ECO:0000256" key="3">
    <source>
        <dbReference type="ARBA" id="ARBA00012687"/>
    </source>
</evidence>
<dbReference type="Proteomes" id="UP000655420">
    <property type="component" value="Unassembled WGS sequence"/>
</dbReference>
<keyword evidence="13" id="KW-1185">Reference proteome</keyword>
<comment type="catalytic activity">
    <reaction evidence="10 11">
        <text>a lipid X + a UDP-2-N,3-O-bis[(3R)-3-hydroxyacyl]-alpha-D-glucosamine = a lipid A disaccharide + UDP + H(+)</text>
        <dbReference type="Rhea" id="RHEA:67828"/>
        <dbReference type="ChEBI" id="CHEBI:15378"/>
        <dbReference type="ChEBI" id="CHEBI:58223"/>
        <dbReference type="ChEBI" id="CHEBI:137748"/>
        <dbReference type="ChEBI" id="CHEBI:176338"/>
        <dbReference type="ChEBI" id="CHEBI:176343"/>
        <dbReference type="EC" id="2.4.1.182"/>
    </reaction>
</comment>
<evidence type="ECO:0000256" key="7">
    <source>
        <dbReference type="ARBA" id="ARBA00022676"/>
    </source>
</evidence>
<dbReference type="GO" id="GO:0016020">
    <property type="term" value="C:membrane"/>
    <property type="evidence" value="ECO:0007669"/>
    <property type="project" value="GOC"/>
</dbReference>
<evidence type="ECO:0000256" key="5">
    <source>
        <dbReference type="ARBA" id="ARBA00022516"/>
    </source>
</evidence>
<keyword evidence="5 11" id="KW-0444">Lipid biosynthesis</keyword>
<keyword evidence="6 11" id="KW-0441">Lipid A biosynthesis</keyword>
<evidence type="ECO:0000256" key="1">
    <source>
        <dbReference type="ARBA" id="ARBA00002056"/>
    </source>
</evidence>
<dbReference type="Pfam" id="PF02684">
    <property type="entry name" value="LpxB"/>
    <property type="match status" value="1"/>
</dbReference>
<dbReference type="InterPro" id="IPR003835">
    <property type="entry name" value="Glyco_trans_19"/>
</dbReference>
<evidence type="ECO:0000256" key="2">
    <source>
        <dbReference type="ARBA" id="ARBA00007868"/>
    </source>
</evidence>
<dbReference type="SUPFAM" id="SSF53756">
    <property type="entry name" value="UDP-Glycosyltransferase/glycogen phosphorylase"/>
    <property type="match status" value="1"/>
</dbReference>
<protein>
    <recommendedName>
        <fullName evidence="4 11">Lipid-A-disaccharide synthase</fullName>
        <ecNumber evidence="3 11">2.4.1.182</ecNumber>
    </recommendedName>
</protein>
<dbReference type="PANTHER" id="PTHR30372:SF4">
    <property type="entry name" value="LIPID-A-DISACCHARIDE SYNTHASE, MITOCHONDRIAL-RELATED"/>
    <property type="match status" value="1"/>
</dbReference>
<evidence type="ECO:0000256" key="4">
    <source>
        <dbReference type="ARBA" id="ARBA00020902"/>
    </source>
</evidence>
<dbReference type="NCBIfam" id="TIGR00215">
    <property type="entry name" value="lpxB"/>
    <property type="match status" value="1"/>
</dbReference>
<dbReference type="GO" id="GO:0005543">
    <property type="term" value="F:phospholipid binding"/>
    <property type="evidence" value="ECO:0007669"/>
    <property type="project" value="TreeGrafter"/>
</dbReference>
<dbReference type="GO" id="GO:0009245">
    <property type="term" value="P:lipid A biosynthetic process"/>
    <property type="evidence" value="ECO:0007669"/>
    <property type="project" value="UniProtKB-UniRule"/>
</dbReference>
<dbReference type="HAMAP" id="MF_00392">
    <property type="entry name" value="LpxB"/>
    <property type="match status" value="1"/>
</dbReference>
<evidence type="ECO:0000256" key="11">
    <source>
        <dbReference type="HAMAP-Rule" id="MF_00392"/>
    </source>
</evidence>
<keyword evidence="9 11" id="KW-0443">Lipid metabolism</keyword>
<evidence type="ECO:0000256" key="9">
    <source>
        <dbReference type="ARBA" id="ARBA00023098"/>
    </source>
</evidence>
<evidence type="ECO:0000256" key="6">
    <source>
        <dbReference type="ARBA" id="ARBA00022556"/>
    </source>
</evidence>
<organism evidence="12 13">
    <name type="scientific">Thermohalobaculum xanthum</name>
    <dbReference type="NCBI Taxonomy" id="2753746"/>
    <lineage>
        <taxon>Bacteria</taxon>
        <taxon>Pseudomonadati</taxon>
        <taxon>Pseudomonadota</taxon>
        <taxon>Alphaproteobacteria</taxon>
        <taxon>Rhodobacterales</taxon>
        <taxon>Paracoccaceae</taxon>
        <taxon>Thermohalobaculum</taxon>
    </lineage>
</organism>
<comment type="similarity">
    <text evidence="2 11">Belongs to the LpxB family.</text>
</comment>
<keyword evidence="8 11" id="KW-0808">Transferase</keyword>
<reference evidence="12" key="1">
    <citation type="submission" date="2020-12" db="EMBL/GenBank/DDBJ databases">
        <title>Bacterial taxonomy.</title>
        <authorList>
            <person name="Pan X."/>
        </authorList>
    </citation>
    <scope>NUCLEOTIDE SEQUENCE</scope>
    <source>
        <strain evidence="12">M0105</strain>
    </source>
</reference>
<proteinExistence type="inferred from homology"/>